<dbReference type="RefSeq" id="WP_067542794.1">
    <property type="nucleotide sequence ID" value="NZ_CP012836.1"/>
</dbReference>
<accession>A0A142EIV6</accession>
<dbReference type="GO" id="GO:0016094">
    <property type="term" value="P:polyprenol biosynthetic process"/>
    <property type="evidence" value="ECO:0007669"/>
    <property type="project" value="TreeGrafter"/>
</dbReference>
<dbReference type="GO" id="GO:0045547">
    <property type="term" value="F:ditrans,polycis-polyprenyl diphosphate synthase [(2E,6E)-farnesyl diphosphate specific] activity"/>
    <property type="evidence" value="ECO:0007669"/>
    <property type="project" value="TreeGrafter"/>
</dbReference>
<dbReference type="EMBL" id="CP012836">
    <property type="protein sequence ID" value="AMQ55061.1"/>
    <property type="molecule type" value="Genomic_DNA"/>
</dbReference>
<comment type="cofactor">
    <cofactor evidence="2">
        <name>Mg(2+)</name>
        <dbReference type="ChEBI" id="CHEBI:18420"/>
    </cofactor>
    <text evidence="2">Binds 2 magnesium ions per subunit.</text>
</comment>
<feature type="active site" description="Proton acceptor" evidence="2">
    <location>
        <position position="67"/>
    </location>
</feature>
<dbReference type="SUPFAM" id="SSF64005">
    <property type="entry name" value="Undecaprenyl diphosphate synthase"/>
    <property type="match status" value="1"/>
</dbReference>
<dbReference type="AlphaFoldDB" id="A0A142EIV6"/>
<feature type="binding site" evidence="2">
    <location>
        <position position="36"/>
    </location>
    <ligand>
        <name>substrate</name>
    </ligand>
</feature>
<protein>
    <recommendedName>
        <fullName evidence="2">Isoprenyl transferase</fullName>
        <ecNumber evidence="2">2.5.1.-</ecNumber>
    </recommendedName>
</protein>
<dbReference type="PROSITE" id="PS01066">
    <property type="entry name" value="UPP_SYNTHASE"/>
    <property type="match status" value="1"/>
</dbReference>
<dbReference type="PANTHER" id="PTHR10291">
    <property type="entry name" value="DEHYDRODOLICHYL DIPHOSPHATE SYNTHASE FAMILY MEMBER"/>
    <property type="match status" value="1"/>
</dbReference>
<reference evidence="3 4" key="2">
    <citation type="journal article" date="2016" name="Genome Announc.">
        <title>Complete Genome Sequence of Algoriphagus sp. Strain M8-2, Isolated from a Brackish Lake.</title>
        <authorList>
            <person name="Muraguchi Y."/>
            <person name="Kushimoto K."/>
            <person name="Ohtsubo Y."/>
            <person name="Suzuki T."/>
            <person name="Dohra H."/>
            <person name="Kimbara K."/>
            <person name="Shintani M."/>
        </authorList>
    </citation>
    <scope>NUCLEOTIDE SEQUENCE [LARGE SCALE GENOMIC DNA]</scope>
    <source>
        <strain evidence="3 4">M8-2</strain>
    </source>
</reference>
<feature type="binding site" evidence="2">
    <location>
        <begin position="193"/>
        <end position="195"/>
    </location>
    <ligand>
        <name>substrate</name>
    </ligand>
</feature>
<evidence type="ECO:0000256" key="2">
    <source>
        <dbReference type="HAMAP-Rule" id="MF_01139"/>
    </source>
</evidence>
<dbReference type="Pfam" id="PF01255">
    <property type="entry name" value="Prenyltransf"/>
    <property type="match status" value="1"/>
</dbReference>
<dbReference type="EC" id="2.5.1.-" evidence="2"/>
<reference evidence="4" key="1">
    <citation type="submission" date="2015-09" db="EMBL/GenBank/DDBJ databases">
        <title>Complete sequence of Algoriphagus sp. M8-2.</title>
        <authorList>
            <person name="Shintani M."/>
        </authorList>
    </citation>
    <scope>NUCLEOTIDE SEQUENCE [LARGE SCALE GENOMIC DNA]</scope>
    <source>
        <strain evidence="4">M8-2</strain>
    </source>
</reference>
<dbReference type="PATRIC" id="fig|1727163.4.peg.325"/>
<feature type="binding site" evidence="2">
    <location>
        <position position="68"/>
    </location>
    <ligand>
        <name>substrate</name>
    </ligand>
</feature>
<feature type="binding site" evidence="2">
    <location>
        <position position="206"/>
    </location>
    <ligand>
        <name>Mg(2+)</name>
        <dbReference type="ChEBI" id="CHEBI:18420"/>
    </ligand>
</feature>
<dbReference type="Gene3D" id="3.40.1180.10">
    <property type="entry name" value="Decaprenyl diphosphate synthase-like"/>
    <property type="match status" value="1"/>
</dbReference>
<evidence type="ECO:0000256" key="1">
    <source>
        <dbReference type="ARBA" id="ARBA00022679"/>
    </source>
</evidence>
<dbReference type="KEGG" id="alm:AO498_01565"/>
<comment type="subunit">
    <text evidence="2">Homodimer.</text>
</comment>
<keyword evidence="4" id="KW-1185">Reference proteome</keyword>
<dbReference type="InterPro" id="IPR001441">
    <property type="entry name" value="UPP_synth-like"/>
</dbReference>
<evidence type="ECO:0000313" key="4">
    <source>
        <dbReference type="Proteomes" id="UP000073816"/>
    </source>
</evidence>
<proteinExistence type="inferred from homology"/>
<dbReference type="Proteomes" id="UP000073816">
    <property type="component" value="Chromosome"/>
</dbReference>
<feature type="binding site" evidence="2">
    <location>
        <position position="187"/>
    </location>
    <ligand>
        <name>substrate</name>
    </ligand>
</feature>
<dbReference type="FunFam" id="3.40.1180.10:FF:000001">
    <property type="entry name" value="(2E,6E)-farnesyl-diphosphate-specific ditrans,polycis-undecaprenyl-diphosphate synthase"/>
    <property type="match status" value="1"/>
</dbReference>
<dbReference type="NCBIfam" id="TIGR00055">
    <property type="entry name" value="uppS"/>
    <property type="match status" value="1"/>
</dbReference>
<feature type="active site" evidence="2">
    <location>
        <position position="19"/>
    </location>
</feature>
<keyword evidence="2" id="KW-0460">Magnesium</keyword>
<feature type="binding site" evidence="2">
    <location>
        <position position="19"/>
    </location>
    <ligand>
        <name>Mg(2+)</name>
        <dbReference type="ChEBI" id="CHEBI:18420"/>
    </ligand>
</feature>
<dbReference type="InterPro" id="IPR036424">
    <property type="entry name" value="UPP_synth-like_sf"/>
</dbReference>
<feature type="binding site" evidence="2">
    <location>
        <position position="32"/>
    </location>
    <ligand>
        <name>substrate</name>
    </ligand>
</feature>
<feature type="binding site" evidence="2">
    <location>
        <position position="24"/>
    </location>
    <ligand>
        <name>substrate</name>
    </ligand>
</feature>
<feature type="binding site" evidence="2">
    <location>
        <position position="70"/>
    </location>
    <ligand>
        <name>substrate</name>
    </ligand>
</feature>
<name>A0A142EIV6_9BACT</name>
<dbReference type="HAMAP" id="MF_01139">
    <property type="entry name" value="ISPT"/>
    <property type="match status" value="1"/>
</dbReference>
<comment type="function">
    <text evidence="2">Catalyzes the condensation of isopentenyl diphosphate (IPP) with allylic pyrophosphates generating different type of terpenoids.</text>
</comment>
<dbReference type="GO" id="GO:0000287">
    <property type="term" value="F:magnesium ion binding"/>
    <property type="evidence" value="ECO:0007669"/>
    <property type="project" value="UniProtKB-UniRule"/>
</dbReference>
<feature type="binding site" evidence="2">
    <location>
        <begin position="64"/>
        <end position="66"/>
    </location>
    <ligand>
        <name>substrate</name>
    </ligand>
</feature>
<dbReference type="CDD" id="cd00475">
    <property type="entry name" value="Cis_IPPS"/>
    <property type="match status" value="1"/>
</dbReference>
<organism evidence="3 4">
    <name type="scientific">Algoriphagus sanaruensis</name>
    <dbReference type="NCBI Taxonomy" id="1727163"/>
    <lineage>
        <taxon>Bacteria</taxon>
        <taxon>Pseudomonadati</taxon>
        <taxon>Bacteroidota</taxon>
        <taxon>Cytophagia</taxon>
        <taxon>Cytophagales</taxon>
        <taxon>Cyclobacteriaceae</taxon>
        <taxon>Algoriphagus</taxon>
    </lineage>
</organism>
<gene>
    <name evidence="3" type="ORF">AO498_01565</name>
</gene>
<dbReference type="PANTHER" id="PTHR10291:SF0">
    <property type="entry name" value="DEHYDRODOLICHYL DIPHOSPHATE SYNTHASE 2"/>
    <property type="match status" value="1"/>
</dbReference>
<evidence type="ECO:0000313" key="3">
    <source>
        <dbReference type="EMBL" id="AMQ55061.1"/>
    </source>
</evidence>
<keyword evidence="1 2" id="KW-0808">Transferase</keyword>
<feature type="binding site" evidence="2">
    <location>
        <begin position="20"/>
        <end position="23"/>
    </location>
    <ligand>
        <name>substrate</name>
    </ligand>
</feature>
<sequence>MKEKLDPTKIPQHIAIIMDGNGRWAKKKGAMRIFGHRNAIQAVKDAIEGADHLGVKYLTLFSFSTENWSRPQDEVRALMELLVKTIIDEISLMMNNNIRLDAIGDLSSLPQSAYDKLMEAKQMTASNTGLTVILALSYSGQWELTQAVKRIAQKVSTGEITPDQITQDLVASNLDTAGIPDPELMIRTSGEYRISNFLLWQLAYTELYFTPVLWPDFRREHLFAAIEDYQKRERRFGKTGEQVKS</sequence>
<dbReference type="OrthoDB" id="4191603at2"/>
<dbReference type="InterPro" id="IPR018520">
    <property type="entry name" value="UPP_synth-like_CS"/>
</dbReference>
<comment type="similarity">
    <text evidence="2">Belongs to the UPP synthase family.</text>
</comment>
<keyword evidence="2" id="KW-0479">Metal-binding</keyword>
<dbReference type="STRING" id="1727163.AO498_01565"/>
<dbReference type="NCBIfam" id="NF011405">
    <property type="entry name" value="PRK14830.1"/>
    <property type="match status" value="1"/>
</dbReference>